<feature type="compositionally biased region" description="Low complexity" evidence="7">
    <location>
        <begin position="197"/>
        <end position="206"/>
    </location>
</feature>
<evidence type="ECO:0000256" key="6">
    <source>
        <dbReference type="ARBA" id="ARBA00022807"/>
    </source>
</evidence>
<sequence>MSSPHHTYSHPGPSYYHPPPPGPQYPYAPAHAAQYYPYPMPHMNGHSPPPHQPASPRMTPAGRGGYTAHRAGGPSYQHFPHIPHHHNQPYLQPQPQPMSPAPVTPSSPYAHPQKYSPHMHHMPAYSPSYQPPNSVYTSAWTQPNMSPLPKQLSMPVPIPQPPPPAAEELSGAFSTSQHVPQVEDLPEKPHVVTTEQAADAAPIARSPSPPPPPPSEHTEPPPPKPAPEIAPESPIPQSPASTTSRISQSSAPPSSFVIWSRRPRDPSRAEGVMISSRAHPPQDTVQSAMDIRTPPQSPRILPAKGVESAPIVFIDLTSAEDDTVEVSSDSLDVPSSSVTETTIDSTAPATPTAGSPSTTNTSVVAASPAQQAKQLSEPSIEPFAAPMAQQAAPVVAEESSVAPSTVAQQPSAPSAQPDQKIESTPSPPVKPAAPGPKKSWASLLQSSDAAASSSKTRLPTSSVVGFSIPAGLQNGSPSQGGPSSASGSAVRPEVLTLLTSGPTGTSPPPKIRPRGLVNTGNMCFANAVLQVLVYCPPFYRLFTELGKYLTGPVVGSQSEGSKATPLVDAIIQFLKEFSVKGAEKKDSKSKGKEREEDFDDLDSFIPTYVYDVMKEKKRFASMVTGHQEDAEEFLGFFLDTLEEELMSISSSLAQKATKPDEEPSADNGWLEVGKKNRSVSTRTFKSTDSPIQRIFGGKFRSTLKAQFQRESVTIEDWRSLRLDIQREQVHTIKDALQTISQEHPVEITSPTRPGQVLEAKRQELVEALPPVLILHLKRFLYDTNVGDVVKIGKHVSFSPELEISPDLLAPTKRTSQPIKYQLFGALYHHGQSASGGHYTLDVLHPNRDMNDRPRQAWIRIDDELVSDVRPEDVFGGTPRDDRCAYLLFYRRIGAGIPNKAWSQLAK</sequence>
<feature type="compositionally biased region" description="Pro residues" evidence="7">
    <location>
        <begin position="92"/>
        <end position="105"/>
    </location>
</feature>
<feature type="compositionally biased region" description="Low complexity" evidence="7">
    <location>
        <begin position="435"/>
        <end position="446"/>
    </location>
</feature>
<feature type="compositionally biased region" description="Low complexity" evidence="7">
    <location>
        <begin position="475"/>
        <end position="489"/>
    </location>
</feature>
<evidence type="ECO:0000313" key="9">
    <source>
        <dbReference type="EMBL" id="GJE90689.1"/>
    </source>
</evidence>
<feature type="compositionally biased region" description="Low complexity" evidence="7">
    <location>
        <begin position="325"/>
        <end position="338"/>
    </location>
</feature>
<dbReference type="InterPro" id="IPR001394">
    <property type="entry name" value="Peptidase_C19_UCH"/>
</dbReference>
<feature type="compositionally biased region" description="Pro residues" evidence="7">
    <location>
        <begin position="425"/>
        <end position="434"/>
    </location>
</feature>
<keyword evidence="6" id="KW-0788">Thiol protease</keyword>
<dbReference type="EMBL" id="BPQB01000018">
    <property type="protein sequence ID" value="GJE90689.1"/>
    <property type="molecule type" value="Genomic_DNA"/>
</dbReference>
<accession>A0A9P3GAA7</accession>
<dbReference type="InterPro" id="IPR038765">
    <property type="entry name" value="Papain-like_cys_pep_sf"/>
</dbReference>
<dbReference type="PANTHER" id="PTHR24006">
    <property type="entry name" value="UBIQUITIN CARBOXYL-TERMINAL HYDROLASE"/>
    <property type="match status" value="1"/>
</dbReference>
<feature type="domain" description="USP" evidence="8">
    <location>
        <begin position="514"/>
        <end position="892"/>
    </location>
</feature>
<keyword evidence="10" id="KW-1185">Reference proteome</keyword>
<feature type="region of interest" description="Disordered" evidence="7">
    <location>
        <begin position="147"/>
        <end position="304"/>
    </location>
</feature>
<dbReference type="PROSITE" id="PS50235">
    <property type="entry name" value="USP_3"/>
    <property type="match status" value="1"/>
</dbReference>
<keyword evidence="5 9" id="KW-0378">Hydrolase</keyword>
<keyword evidence="4" id="KW-0833">Ubl conjugation pathway</keyword>
<dbReference type="OrthoDB" id="429671at2759"/>
<feature type="compositionally biased region" description="Low complexity" evidence="7">
    <location>
        <begin position="384"/>
        <end position="418"/>
    </location>
</feature>
<evidence type="ECO:0000256" key="1">
    <source>
        <dbReference type="ARBA" id="ARBA00000707"/>
    </source>
</evidence>
<feature type="region of interest" description="Disordered" evidence="7">
    <location>
        <begin position="469"/>
        <end position="489"/>
    </location>
</feature>
<dbReference type="Gene3D" id="3.90.70.10">
    <property type="entry name" value="Cysteine proteinases"/>
    <property type="match status" value="1"/>
</dbReference>
<dbReference type="CDD" id="cd02257">
    <property type="entry name" value="Peptidase_C19"/>
    <property type="match status" value="1"/>
</dbReference>
<feature type="compositionally biased region" description="Pro residues" evidence="7">
    <location>
        <begin position="156"/>
        <end position="165"/>
    </location>
</feature>
<dbReference type="GO" id="GO:0005829">
    <property type="term" value="C:cytosol"/>
    <property type="evidence" value="ECO:0007669"/>
    <property type="project" value="TreeGrafter"/>
</dbReference>
<feature type="region of interest" description="Disordered" evidence="7">
    <location>
        <begin position="325"/>
        <end position="446"/>
    </location>
</feature>
<feature type="region of interest" description="Disordered" evidence="7">
    <location>
        <begin position="41"/>
        <end position="76"/>
    </location>
</feature>
<dbReference type="PRINTS" id="PR01217">
    <property type="entry name" value="PRICHEXTENSN"/>
</dbReference>
<organism evidence="9 10">
    <name type="scientific">Phanerochaete sordida</name>
    <dbReference type="NCBI Taxonomy" id="48140"/>
    <lineage>
        <taxon>Eukaryota</taxon>
        <taxon>Fungi</taxon>
        <taxon>Dikarya</taxon>
        <taxon>Basidiomycota</taxon>
        <taxon>Agaricomycotina</taxon>
        <taxon>Agaricomycetes</taxon>
        <taxon>Polyporales</taxon>
        <taxon>Phanerochaetaceae</taxon>
        <taxon>Phanerochaete</taxon>
    </lineage>
</organism>
<comment type="caution">
    <text evidence="9">The sequence shown here is derived from an EMBL/GenBank/DDBJ whole genome shotgun (WGS) entry which is preliminary data.</text>
</comment>
<evidence type="ECO:0000256" key="3">
    <source>
        <dbReference type="ARBA" id="ARBA00022670"/>
    </source>
</evidence>
<dbReference type="AlphaFoldDB" id="A0A9P3GAA7"/>
<proteinExistence type="predicted"/>
<name>A0A9P3GAA7_9APHY</name>
<dbReference type="Proteomes" id="UP000703269">
    <property type="component" value="Unassembled WGS sequence"/>
</dbReference>
<protein>
    <recommendedName>
        <fullName evidence="2">ubiquitinyl hydrolase 1</fullName>
        <ecNumber evidence="2">3.4.19.12</ecNumber>
    </recommendedName>
</protein>
<gene>
    <name evidence="9" type="ORF">PsYK624_068330</name>
</gene>
<dbReference type="GO" id="GO:0004843">
    <property type="term" value="F:cysteine-type deubiquitinase activity"/>
    <property type="evidence" value="ECO:0007669"/>
    <property type="project" value="UniProtKB-EC"/>
</dbReference>
<dbReference type="Pfam" id="PF00443">
    <property type="entry name" value="UCH"/>
    <property type="match status" value="1"/>
</dbReference>
<evidence type="ECO:0000256" key="4">
    <source>
        <dbReference type="ARBA" id="ARBA00022786"/>
    </source>
</evidence>
<feature type="compositionally biased region" description="Low complexity" evidence="7">
    <location>
        <begin position="238"/>
        <end position="255"/>
    </location>
</feature>
<evidence type="ECO:0000256" key="7">
    <source>
        <dbReference type="SAM" id="MobiDB-lite"/>
    </source>
</evidence>
<reference evidence="9 10" key="1">
    <citation type="submission" date="2021-08" db="EMBL/GenBank/DDBJ databases">
        <title>Draft Genome Sequence of Phanerochaete sordida strain YK-624.</title>
        <authorList>
            <person name="Mori T."/>
            <person name="Dohra H."/>
            <person name="Suzuki T."/>
            <person name="Kawagishi H."/>
            <person name="Hirai H."/>
        </authorList>
    </citation>
    <scope>NUCLEOTIDE SEQUENCE [LARGE SCALE GENOMIC DNA]</scope>
    <source>
        <strain evidence="9 10">YK-624</strain>
    </source>
</reference>
<dbReference type="SUPFAM" id="SSF54001">
    <property type="entry name" value="Cysteine proteinases"/>
    <property type="match status" value="1"/>
</dbReference>
<comment type="catalytic activity">
    <reaction evidence="1">
        <text>Thiol-dependent hydrolysis of ester, thioester, amide, peptide and isopeptide bonds formed by the C-terminal Gly of ubiquitin (a 76-residue protein attached to proteins as an intracellular targeting signal).</text>
        <dbReference type="EC" id="3.4.19.12"/>
    </reaction>
</comment>
<feature type="compositionally biased region" description="Low complexity" evidence="7">
    <location>
        <begin position="345"/>
        <end position="362"/>
    </location>
</feature>
<dbReference type="GO" id="GO:0005634">
    <property type="term" value="C:nucleus"/>
    <property type="evidence" value="ECO:0007669"/>
    <property type="project" value="TreeGrafter"/>
</dbReference>
<evidence type="ECO:0000256" key="2">
    <source>
        <dbReference type="ARBA" id="ARBA00012759"/>
    </source>
</evidence>
<evidence type="ECO:0000313" key="10">
    <source>
        <dbReference type="Proteomes" id="UP000703269"/>
    </source>
</evidence>
<dbReference type="InterPro" id="IPR018200">
    <property type="entry name" value="USP_CS"/>
</dbReference>
<dbReference type="InterPro" id="IPR028889">
    <property type="entry name" value="USP"/>
</dbReference>
<evidence type="ECO:0000259" key="8">
    <source>
        <dbReference type="PROSITE" id="PS50235"/>
    </source>
</evidence>
<evidence type="ECO:0000256" key="5">
    <source>
        <dbReference type="ARBA" id="ARBA00022801"/>
    </source>
</evidence>
<feature type="region of interest" description="Disordered" evidence="7">
    <location>
        <begin position="92"/>
        <end position="113"/>
    </location>
</feature>
<feature type="compositionally biased region" description="Pro residues" evidence="7">
    <location>
        <begin position="207"/>
        <end position="237"/>
    </location>
</feature>
<dbReference type="PROSITE" id="PS00972">
    <property type="entry name" value="USP_1"/>
    <property type="match status" value="1"/>
</dbReference>
<dbReference type="GO" id="GO:0016579">
    <property type="term" value="P:protein deubiquitination"/>
    <property type="evidence" value="ECO:0007669"/>
    <property type="project" value="InterPro"/>
</dbReference>
<dbReference type="InterPro" id="IPR050164">
    <property type="entry name" value="Peptidase_C19"/>
</dbReference>
<keyword evidence="3" id="KW-0645">Protease</keyword>
<dbReference type="PANTHER" id="PTHR24006:SF687">
    <property type="entry name" value="UBIQUITIN CARBOXYL-TERMINAL HYDROLASE 10"/>
    <property type="match status" value="1"/>
</dbReference>
<feature type="compositionally biased region" description="Polar residues" evidence="7">
    <location>
        <begin position="368"/>
        <end position="377"/>
    </location>
</feature>
<dbReference type="GO" id="GO:0006508">
    <property type="term" value="P:proteolysis"/>
    <property type="evidence" value="ECO:0007669"/>
    <property type="project" value="UniProtKB-KW"/>
</dbReference>
<dbReference type="EC" id="3.4.19.12" evidence="2"/>